<dbReference type="GO" id="GO:0006396">
    <property type="term" value="P:RNA processing"/>
    <property type="evidence" value="ECO:0007669"/>
    <property type="project" value="InterPro"/>
</dbReference>
<dbReference type="InterPro" id="IPR006141">
    <property type="entry name" value="Intein_N"/>
</dbReference>
<dbReference type="InterPro" id="IPR030934">
    <property type="entry name" value="Intein_C"/>
</dbReference>
<feature type="active site" description="GMP-histidine intermediate" evidence="18">
    <location>
        <position position="782"/>
    </location>
</feature>
<proteinExistence type="inferred from homology"/>
<feature type="domain" description="C2H2-type" evidence="20">
    <location>
        <begin position="373"/>
        <end position="401"/>
    </location>
</feature>
<organism evidence="21 22">
    <name type="scientific">Haloglomus irregulare</name>
    <dbReference type="NCBI Taxonomy" id="2234134"/>
    <lineage>
        <taxon>Archaea</taxon>
        <taxon>Methanobacteriati</taxon>
        <taxon>Methanobacteriota</taxon>
        <taxon>Stenosarchaea group</taxon>
        <taxon>Halobacteria</taxon>
        <taxon>Halobacteriales</taxon>
        <taxon>Natronomonadaceae</taxon>
        <taxon>Haloglomus</taxon>
    </lineage>
</organism>
<keyword evidence="6" id="KW-0540">Nuclease</keyword>
<evidence type="ECO:0000259" key="20">
    <source>
        <dbReference type="PROSITE" id="PS50157"/>
    </source>
</evidence>
<evidence type="ECO:0000256" key="5">
    <source>
        <dbReference type="ARBA" id="ARBA00022598"/>
    </source>
</evidence>
<evidence type="ECO:0000256" key="19">
    <source>
        <dbReference type="PIRSR" id="PIRSR601233-2"/>
    </source>
</evidence>
<keyword evidence="9" id="KW-0378">Hydrolase</keyword>
<evidence type="ECO:0000256" key="11">
    <source>
        <dbReference type="ARBA" id="ARBA00023134"/>
    </source>
</evidence>
<dbReference type="InParanoid" id="A0A554MW98"/>
<comment type="cofactor">
    <cofactor evidence="1">
        <name>Mn(2+)</name>
        <dbReference type="ChEBI" id="CHEBI:29035"/>
    </cofactor>
</comment>
<keyword evidence="5" id="KW-0436">Ligase</keyword>
<comment type="caution">
    <text evidence="21">The sequence shown here is derived from an EMBL/GenBank/DDBJ whole genome shotgun (WGS) entry which is preliminary data.</text>
</comment>
<feature type="binding site" evidence="19">
    <location>
        <begin position="758"/>
        <end position="761"/>
    </location>
    <ligand>
        <name>GMP</name>
        <dbReference type="ChEBI" id="CHEBI:58115"/>
    </ligand>
</feature>
<feature type="binding site" evidence="19">
    <location>
        <begin position="782"/>
        <end position="785"/>
    </location>
    <ligand>
        <name>GMP</name>
        <dbReference type="ChEBI" id="CHEBI:58115"/>
    </ligand>
</feature>
<evidence type="ECO:0000313" key="22">
    <source>
        <dbReference type="Proteomes" id="UP000319894"/>
    </source>
</evidence>
<keyword evidence="11 19" id="KW-0342">GTP-binding</keyword>
<dbReference type="SMART" id="SM00355">
    <property type="entry name" value="ZnF_C2H2"/>
    <property type="match status" value="2"/>
</dbReference>
<dbReference type="InterPro" id="IPR036844">
    <property type="entry name" value="Hint_dom_sf"/>
</dbReference>
<keyword evidence="7" id="KW-0479">Metal-binding</keyword>
<keyword evidence="8 19" id="KW-0547">Nucleotide-binding</keyword>
<dbReference type="EMBL" id="QMDX01000013">
    <property type="protein sequence ID" value="TSD09399.1"/>
    <property type="molecule type" value="Genomic_DNA"/>
</dbReference>
<evidence type="ECO:0000256" key="13">
    <source>
        <dbReference type="ARBA" id="ARBA00030221"/>
    </source>
</evidence>
<dbReference type="Gene3D" id="3.90.1860.10">
    <property type="entry name" value="tRNA-splicing ligase RtcB"/>
    <property type="match status" value="2"/>
</dbReference>
<evidence type="ECO:0000256" key="16">
    <source>
        <dbReference type="ARBA" id="ARBA00047746"/>
    </source>
</evidence>
<evidence type="ECO:0000256" key="17">
    <source>
        <dbReference type="ARBA" id="ARBA00049514"/>
    </source>
</evidence>
<evidence type="ECO:0000256" key="12">
    <source>
        <dbReference type="ARBA" id="ARBA00023211"/>
    </source>
</evidence>
<dbReference type="InterPro" id="IPR013087">
    <property type="entry name" value="Znf_C2H2_type"/>
</dbReference>
<keyword evidence="22" id="KW-1185">Reference proteome</keyword>
<dbReference type="PANTHER" id="PTHR43749">
    <property type="entry name" value="RNA-SPLICING LIGASE RTCB"/>
    <property type="match status" value="1"/>
</dbReference>
<dbReference type="PROSITE" id="PS50818">
    <property type="entry name" value="INTEIN_C_TER"/>
    <property type="match status" value="1"/>
</dbReference>
<dbReference type="SUPFAM" id="SSF51294">
    <property type="entry name" value="Hedgehog/intein (Hint) domain"/>
    <property type="match status" value="1"/>
</dbReference>
<dbReference type="NCBIfam" id="TIGR01443">
    <property type="entry name" value="intein_Cterm"/>
    <property type="match status" value="1"/>
</dbReference>
<evidence type="ECO:0000256" key="2">
    <source>
        <dbReference type="ARBA" id="ARBA00008071"/>
    </source>
</evidence>
<evidence type="ECO:0000256" key="6">
    <source>
        <dbReference type="ARBA" id="ARBA00022722"/>
    </source>
</evidence>
<evidence type="ECO:0000313" key="21">
    <source>
        <dbReference type="EMBL" id="TSD09399.1"/>
    </source>
</evidence>
<evidence type="ECO:0000256" key="1">
    <source>
        <dbReference type="ARBA" id="ARBA00001936"/>
    </source>
</evidence>
<dbReference type="Gene3D" id="3.30.160.60">
    <property type="entry name" value="Classic Zinc Finger"/>
    <property type="match status" value="1"/>
</dbReference>
<dbReference type="PROSITE" id="PS50817">
    <property type="entry name" value="INTEIN_N_TER"/>
    <property type="match status" value="1"/>
</dbReference>
<reference evidence="21 22" key="1">
    <citation type="submission" date="2018-06" db="EMBL/GenBank/DDBJ databases">
        <title>Natronomonas sp. F16-60 a new haloarchaeon isolated from a solar saltern of Isla Cristina, Huelva, Spain.</title>
        <authorList>
            <person name="Duran-Viseras A."/>
            <person name="Sanchez-Porro C."/>
            <person name="Ventosa A."/>
        </authorList>
    </citation>
    <scope>NUCLEOTIDE SEQUENCE [LARGE SCALE GENOMIC DNA]</scope>
    <source>
        <strain evidence="21 22">F16-60</strain>
    </source>
</reference>
<dbReference type="Pfam" id="PF14890">
    <property type="entry name" value="Intein_splicing"/>
    <property type="match status" value="1"/>
</dbReference>
<dbReference type="GO" id="GO:0006314">
    <property type="term" value="P:intron homing"/>
    <property type="evidence" value="ECO:0007669"/>
    <property type="project" value="UniProtKB-KW"/>
</dbReference>
<dbReference type="NCBIfam" id="TIGR01445">
    <property type="entry name" value="intein_Nterm"/>
    <property type="match status" value="1"/>
</dbReference>
<name>A0A554MW98_9EURY</name>
<dbReference type="GO" id="GO:0030145">
    <property type="term" value="F:manganese ion binding"/>
    <property type="evidence" value="ECO:0007669"/>
    <property type="project" value="TreeGrafter"/>
</dbReference>
<dbReference type="InterPro" id="IPR052915">
    <property type="entry name" value="RtcB-like"/>
</dbReference>
<evidence type="ECO:0000256" key="4">
    <source>
        <dbReference type="ARBA" id="ARBA00012726"/>
    </source>
</evidence>
<evidence type="ECO:0000256" key="10">
    <source>
        <dbReference type="ARBA" id="ARBA00022886"/>
    </source>
</evidence>
<evidence type="ECO:0000256" key="18">
    <source>
        <dbReference type="PIRSR" id="PIRSR601233-1"/>
    </source>
</evidence>
<sequence>MPIELVGEHTTARIMVEDESLVGEGLLEQVREFVDHPAFTEPVRVMPDGHWGMGAPVGFTMPLPEQVVPNVIGVDIGCFTGDTEVPLADGEDHRLDELADRNDSFVVFSCKPDGEIVCAEATAHQTRKDAPLLEVELDNGEPIRCTPDHEFMLRDGTYREARKLSSGDSLMPLYQYETDDGYTMVNQNKDGQSSQRVHWIVARSGLMGEIPSFGDERTVIHHENFEKSDNRPENLRFLSDSDHARLHRELASGEHWQSEEFERKRIQAIKQRAQTEEAQKRMAEVGRENIVSYMEENPDEWYEKVSDNGQHGKEHLIERNKSEEAREKARERANQRYECEFCSESVKSYIGLHNHKSNEHPEEYDAASEPDQFECGFCGRIIKGRVGTFQHQRHTHSDQYTEDKEHFTRVAGENHEVTAVRQIDHREDVYCLNVPQYHNFALSAGVFVHNCGMAVANLGPELPLADAERERRVREAVPMGRSVHDHDDAVHLIEAFPFDRANERLAAFDAAHRERFGEPVDPRFDFDGYDGDYFKRLCERVLADQRQGLSYVIQSAGTLGGGNHFIEFCRGRESGDRYLVVHSGSRYLGKAVAEFWQGRATEYRNADRIRERLRPDDARFLKFDPEAVSDADLFRWVTGGMGESHIHKDRVREECEGTTIERTFDRLGDLRPPTGDEGRNTALDPLVGREAHGYYVDMLFAQQYARWNRELMIGAVCDALGVDPVETWQSVHNYIDFRDLTVRKGATPAREDQRLLVPFNMAEGAVIARGTGNEAWLSTAPHGAGRRMGRRDAHERLSMAEFEAAMDGVYSESVVDDTLDEAPGAYKPAAAIERALAPTADVVERLDPVHNLKALE</sequence>
<dbReference type="GO" id="GO:0042245">
    <property type="term" value="P:RNA repair"/>
    <property type="evidence" value="ECO:0007669"/>
    <property type="project" value="TreeGrafter"/>
</dbReference>
<keyword evidence="9" id="KW-0255">Endonuclease</keyword>
<evidence type="ECO:0000256" key="8">
    <source>
        <dbReference type="ARBA" id="ARBA00022741"/>
    </source>
</evidence>
<evidence type="ECO:0000256" key="3">
    <source>
        <dbReference type="ARBA" id="ARBA00011245"/>
    </source>
</evidence>
<dbReference type="CDD" id="cd00081">
    <property type="entry name" value="Hint"/>
    <property type="match status" value="1"/>
</dbReference>
<dbReference type="InterPro" id="IPR044925">
    <property type="entry name" value="His-Me_finger_sf"/>
</dbReference>
<dbReference type="InterPro" id="IPR003587">
    <property type="entry name" value="Hint_dom_N"/>
</dbReference>
<dbReference type="PANTHER" id="PTHR43749:SF2">
    <property type="entry name" value="RNA-SPLICING LIGASE RTCB"/>
    <property type="match status" value="1"/>
</dbReference>
<comment type="subunit">
    <text evidence="3">Monomer.</text>
</comment>
<dbReference type="SMART" id="SM00306">
    <property type="entry name" value="HintN"/>
    <property type="match status" value="1"/>
</dbReference>
<dbReference type="GO" id="GO:0004519">
    <property type="term" value="F:endonuclease activity"/>
    <property type="evidence" value="ECO:0007669"/>
    <property type="project" value="UniProtKB-KW"/>
</dbReference>
<gene>
    <name evidence="21" type="ORF">DP107_15935</name>
</gene>
<dbReference type="OrthoDB" id="9887at2157"/>
<dbReference type="GO" id="GO:0016539">
    <property type="term" value="P:intein-mediated protein splicing"/>
    <property type="evidence" value="ECO:0007669"/>
    <property type="project" value="InterPro"/>
</dbReference>
<comment type="catalytic activity">
    <reaction evidence="16">
        <text>a 3'-end 3'-phospho-ribonucleotide-RNA + a 5'-end dephospho-ribonucleoside-RNA + GTP = a ribonucleotidyl-ribonucleotide-RNA + GMP + diphosphate</text>
        <dbReference type="Rhea" id="RHEA:68076"/>
        <dbReference type="Rhea" id="RHEA-COMP:10463"/>
        <dbReference type="Rhea" id="RHEA-COMP:13936"/>
        <dbReference type="Rhea" id="RHEA-COMP:17355"/>
        <dbReference type="ChEBI" id="CHEBI:33019"/>
        <dbReference type="ChEBI" id="CHEBI:37565"/>
        <dbReference type="ChEBI" id="CHEBI:58115"/>
        <dbReference type="ChEBI" id="CHEBI:83062"/>
        <dbReference type="ChEBI" id="CHEBI:138284"/>
        <dbReference type="ChEBI" id="CHEBI:173118"/>
        <dbReference type="EC" id="6.5.1.8"/>
    </reaction>
</comment>
<dbReference type="PROSITE" id="PS50157">
    <property type="entry name" value="ZINC_FINGER_C2H2_2"/>
    <property type="match status" value="1"/>
</dbReference>
<dbReference type="InterPro" id="IPR001233">
    <property type="entry name" value="RtcB"/>
</dbReference>
<dbReference type="GO" id="GO:0003909">
    <property type="term" value="F:DNA ligase activity"/>
    <property type="evidence" value="ECO:0007669"/>
    <property type="project" value="TreeGrafter"/>
</dbReference>
<dbReference type="SUPFAM" id="SSF103365">
    <property type="entry name" value="Hypothetical protein PH1602"/>
    <property type="match status" value="2"/>
</dbReference>
<dbReference type="InterPro" id="IPR036025">
    <property type="entry name" value="RtcB-like_sf"/>
</dbReference>
<keyword evidence="10" id="KW-0404">Intron homing</keyword>
<dbReference type="SUPFAM" id="SSF54060">
    <property type="entry name" value="His-Me finger endonucleases"/>
    <property type="match status" value="1"/>
</dbReference>
<dbReference type="GO" id="GO:0170057">
    <property type="term" value="F:RNA ligase (GTP) activity"/>
    <property type="evidence" value="ECO:0007669"/>
    <property type="project" value="UniProtKB-EC"/>
</dbReference>
<protein>
    <recommendedName>
        <fullName evidence="14">tRNA-splicing ligase RtcB</fullName>
        <ecNumber evidence="4">6.5.1.8</ecNumber>
    </recommendedName>
    <alternativeName>
        <fullName evidence="13">3'-phosphate/5'-hydroxy nucleic acid ligase</fullName>
    </alternativeName>
</protein>
<dbReference type="Pfam" id="PF01139">
    <property type="entry name" value="RtcB"/>
    <property type="match status" value="2"/>
</dbReference>
<evidence type="ECO:0000256" key="15">
    <source>
        <dbReference type="ARBA" id="ARBA00045316"/>
    </source>
</evidence>
<dbReference type="Proteomes" id="UP000319894">
    <property type="component" value="Unassembled WGS sequence"/>
</dbReference>
<dbReference type="Gene3D" id="2.170.16.10">
    <property type="entry name" value="Hedgehog/Intein (Hint) domain"/>
    <property type="match status" value="1"/>
</dbReference>
<dbReference type="GO" id="GO:0006281">
    <property type="term" value="P:DNA repair"/>
    <property type="evidence" value="ECO:0007669"/>
    <property type="project" value="TreeGrafter"/>
</dbReference>
<comment type="similarity">
    <text evidence="2">Belongs to the RtcB family.</text>
</comment>
<evidence type="ECO:0000256" key="9">
    <source>
        <dbReference type="ARBA" id="ARBA00022759"/>
    </source>
</evidence>
<dbReference type="AlphaFoldDB" id="A0A554MW98"/>
<evidence type="ECO:0000256" key="7">
    <source>
        <dbReference type="ARBA" id="ARBA00022723"/>
    </source>
</evidence>
<evidence type="ECO:0000256" key="14">
    <source>
        <dbReference type="ARBA" id="ARBA00033766"/>
    </source>
</evidence>
<dbReference type="GO" id="GO:0005525">
    <property type="term" value="F:GTP binding"/>
    <property type="evidence" value="ECO:0007669"/>
    <property type="project" value="UniProtKB-KW"/>
</dbReference>
<comment type="catalytic activity">
    <reaction evidence="17">
        <text>a 3'-end 2',3'-cyclophospho-ribonucleotide-RNA + a 5'-end dephospho-ribonucleoside-RNA + GTP + H2O = a ribonucleotidyl-ribonucleotide-RNA + GMP + diphosphate + H(+)</text>
        <dbReference type="Rhea" id="RHEA:68080"/>
        <dbReference type="Rhea" id="RHEA-COMP:10464"/>
        <dbReference type="Rhea" id="RHEA-COMP:13936"/>
        <dbReference type="Rhea" id="RHEA-COMP:17355"/>
        <dbReference type="ChEBI" id="CHEBI:15377"/>
        <dbReference type="ChEBI" id="CHEBI:15378"/>
        <dbReference type="ChEBI" id="CHEBI:33019"/>
        <dbReference type="ChEBI" id="CHEBI:37565"/>
        <dbReference type="ChEBI" id="CHEBI:58115"/>
        <dbReference type="ChEBI" id="CHEBI:83064"/>
        <dbReference type="ChEBI" id="CHEBI:138284"/>
        <dbReference type="ChEBI" id="CHEBI:173118"/>
        <dbReference type="EC" id="6.5.1.8"/>
    </reaction>
</comment>
<accession>A0A554MW98</accession>
<keyword evidence="12" id="KW-0464">Manganese</keyword>
<dbReference type="PROSITE" id="PS00028">
    <property type="entry name" value="ZINC_FINGER_C2H2_1"/>
    <property type="match status" value="2"/>
</dbReference>
<dbReference type="EC" id="6.5.1.8" evidence="4"/>
<comment type="function">
    <text evidence="15">Essential for tRNA splicing and maturation. Acts by directly joining spliced tRNA halves to mature-sized tRNAs. Joins RNA with 2',3'-cyclic-phosphate or 3'-phosphate ends to RNA with 5'-hydroxy ends.</text>
</comment>